<dbReference type="EMBL" id="SAVA01000008">
    <property type="protein sequence ID" value="RWR50799.1"/>
    <property type="molecule type" value="Genomic_DNA"/>
</dbReference>
<organism evidence="2 3">
    <name type="scientific">Paenirhodobacter huangdaonensis</name>
    <dbReference type="NCBI Taxonomy" id="2501515"/>
    <lineage>
        <taxon>Bacteria</taxon>
        <taxon>Pseudomonadati</taxon>
        <taxon>Pseudomonadota</taxon>
        <taxon>Alphaproteobacteria</taxon>
        <taxon>Rhodobacterales</taxon>
        <taxon>Rhodobacter group</taxon>
        <taxon>Paenirhodobacter</taxon>
    </lineage>
</organism>
<evidence type="ECO:0000313" key="3">
    <source>
        <dbReference type="Proteomes" id="UP000288071"/>
    </source>
</evidence>
<evidence type="ECO:0000256" key="1">
    <source>
        <dbReference type="SAM" id="MobiDB-lite"/>
    </source>
</evidence>
<dbReference type="AlphaFoldDB" id="A0A3S3M8F8"/>
<comment type="caution">
    <text evidence="2">The sequence shown here is derived from an EMBL/GenBank/DDBJ whole genome shotgun (WGS) entry which is preliminary data.</text>
</comment>
<sequence length="59" mass="6098">MDYSKSGGAKVGKNTPRHAEHNAKGSDKNPFGTGGNAKAELLARMKAAAAARKDDAAKE</sequence>
<dbReference type="Proteomes" id="UP000288071">
    <property type="component" value="Unassembled WGS sequence"/>
</dbReference>
<reference evidence="2" key="1">
    <citation type="submission" date="2019-01" db="EMBL/GenBank/DDBJ databases">
        <title>Sinorhodobacter populi sp. nov. isolated from the symptomatic bark tissue of Populus euramericana canker.</title>
        <authorList>
            <person name="Xu G."/>
        </authorList>
    </citation>
    <scope>NUCLEOTIDE SEQUENCE [LARGE SCALE GENOMIC DNA]</scope>
    <source>
        <strain evidence="2">CGMCC 1.12963</strain>
    </source>
</reference>
<feature type="compositionally biased region" description="Basic and acidic residues" evidence="1">
    <location>
        <begin position="17"/>
        <end position="27"/>
    </location>
</feature>
<dbReference type="RefSeq" id="WP_128156990.1">
    <property type="nucleotide sequence ID" value="NZ_JBHSOM010000004.1"/>
</dbReference>
<keyword evidence="3" id="KW-1185">Reference proteome</keyword>
<protein>
    <recommendedName>
        <fullName evidence="4">Cobalt chelatase</fullName>
    </recommendedName>
</protein>
<evidence type="ECO:0008006" key="4">
    <source>
        <dbReference type="Google" id="ProtNLM"/>
    </source>
</evidence>
<gene>
    <name evidence="2" type="ORF">EOW66_14320</name>
</gene>
<feature type="region of interest" description="Disordered" evidence="1">
    <location>
        <begin position="1"/>
        <end position="37"/>
    </location>
</feature>
<accession>A0A3S3M8F8</accession>
<reference evidence="2" key="2">
    <citation type="submission" date="2019-01" db="EMBL/GenBank/DDBJ databases">
        <authorList>
            <person name="Li Y."/>
        </authorList>
    </citation>
    <scope>NUCLEOTIDE SEQUENCE [LARGE SCALE GENOMIC DNA]</scope>
    <source>
        <strain evidence="2">CGMCC 1.12963</strain>
    </source>
</reference>
<evidence type="ECO:0000313" key="2">
    <source>
        <dbReference type="EMBL" id="RWR50799.1"/>
    </source>
</evidence>
<proteinExistence type="predicted"/>
<name>A0A3S3M8F8_9RHOB</name>